<feature type="domain" description="Swt1-like HEPN" evidence="1">
    <location>
        <begin position="12"/>
        <end position="123"/>
    </location>
</feature>
<comment type="caution">
    <text evidence="2">The sequence shown here is derived from an EMBL/GenBank/DDBJ whole genome shotgun (WGS) entry which is preliminary data.</text>
</comment>
<dbReference type="AlphaFoldDB" id="A0A542SPP2"/>
<name>A0A542SPP2_9MICO</name>
<gene>
    <name evidence="2" type="ORF">FB389_1278</name>
</gene>
<dbReference type="EMBL" id="VFNV01000001">
    <property type="protein sequence ID" value="TQK76594.1"/>
    <property type="molecule type" value="Genomic_DNA"/>
</dbReference>
<accession>A0A542SPP2</accession>
<dbReference type="Proteomes" id="UP000316181">
    <property type="component" value="Unassembled WGS sequence"/>
</dbReference>
<keyword evidence="3" id="KW-1185">Reference proteome</keyword>
<reference evidence="2 3" key="1">
    <citation type="submission" date="2019-06" db="EMBL/GenBank/DDBJ databases">
        <title>Sequencing the genomes of 1000 actinobacteria strains.</title>
        <authorList>
            <person name="Klenk H.-P."/>
        </authorList>
    </citation>
    <scope>NUCLEOTIDE SEQUENCE [LARGE SCALE GENOMIC DNA]</scope>
    <source>
        <strain evidence="2 3">DSM 10596</strain>
    </source>
</reference>
<organism evidence="2 3">
    <name type="scientific">Rarobacter incanus</name>
    <dbReference type="NCBI Taxonomy" id="153494"/>
    <lineage>
        <taxon>Bacteria</taxon>
        <taxon>Bacillati</taxon>
        <taxon>Actinomycetota</taxon>
        <taxon>Actinomycetes</taxon>
        <taxon>Micrococcales</taxon>
        <taxon>Rarobacteraceae</taxon>
        <taxon>Rarobacter</taxon>
    </lineage>
</organism>
<protein>
    <recommendedName>
        <fullName evidence="1">Swt1-like HEPN domain-containing protein</fullName>
    </recommendedName>
</protein>
<evidence type="ECO:0000259" key="1">
    <source>
        <dbReference type="Pfam" id="PF18731"/>
    </source>
</evidence>
<proteinExistence type="predicted"/>
<evidence type="ECO:0000313" key="3">
    <source>
        <dbReference type="Proteomes" id="UP000316181"/>
    </source>
</evidence>
<dbReference type="Pfam" id="PF18731">
    <property type="entry name" value="HEPN_Swt1"/>
    <property type="match status" value="1"/>
</dbReference>
<evidence type="ECO:0000313" key="2">
    <source>
        <dbReference type="EMBL" id="TQK76594.1"/>
    </source>
</evidence>
<sequence length="432" mass="46993">MKMTPNLYVKSALDYLASRLDPIIGERFARELGGHPWTVILRIIDEKKGRKPSDEYMCGDLQPQLRMLTEWLGEFAYPFDRGDRISRTLAGELRIFRNRLSHTYRFEMDEAYRAADTSARLLAELADAGATHARTIADDILMDLARERGLTRSAVDEVIAKTDSSIVADEGALSGGGADGGAGAGASAGTVAGGGADAGAGALPGGGAGGALGYGAKQRHQGLVPTPTGATRGQSRIGIEGEWADEHVEPAPEVMASDRTFIGASRLPYQPWQVARDGDRTVIEDLRKKSPRLQVRSVALEIVDFEWPIAVERLVRLTASSFGVTHLGGKLKKQLERQVVQCGAFVDDDKFVWPSDIDPTTWDQFRPNGSDVGREFTHISPVEIANAAKFISAKRPELGRAELESEVLRTFGRARRSGKIRTHLENAMERAG</sequence>
<dbReference type="InterPro" id="IPR041650">
    <property type="entry name" value="HEPN_Swt1"/>
</dbReference>